<accession>A0A8W8NX80</accession>
<proteinExistence type="predicted"/>
<evidence type="ECO:0000313" key="4">
    <source>
        <dbReference type="Proteomes" id="UP000005408"/>
    </source>
</evidence>
<feature type="region of interest" description="Disordered" evidence="1">
    <location>
        <begin position="262"/>
        <end position="291"/>
    </location>
</feature>
<organism evidence="3 4">
    <name type="scientific">Magallana gigas</name>
    <name type="common">Pacific oyster</name>
    <name type="synonym">Crassostrea gigas</name>
    <dbReference type="NCBI Taxonomy" id="29159"/>
    <lineage>
        <taxon>Eukaryota</taxon>
        <taxon>Metazoa</taxon>
        <taxon>Spiralia</taxon>
        <taxon>Lophotrochozoa</taxon>
        <taxon>Mollusca</taxon>
        <taxon>Bivalvia</taxon>
        <taxon>Autobranchia</taxon>
        <taxon>Pteriomorphia</taxon>
        <taxon>Ostreida</taxon>
        <taxon>Ostreoidea</taxon>
        <taxon>Ostreidae</taxon>
        <taxon>Magallana</taxon>
    </lineage>
</organism>
<evidence type="ECO:0000256" key="2">
    <source>
        <dbReference type="SAM" id="Phobius"/>
    </source>
</evidence>
<feature type="compositionally biased region" description="Low complexity" evidence="1">
    <location>
        <begin position="262"/>
        <end position="289"/>
    </location>
</feature>
<dbReference type="EnsemblMetazoa" id="G719.3">
    <property type="protein sequence ID" value="G719.3:cds"/>
    <property type="gene ID" value="G719"/>
</dbReference>
<name>A0A8W8NX80_MAGGI</name>
<feature type="transmembrane region" description="Helical" evidence="2">
    <location>
        <begin position="75"/>
        <end position="93"/>
    </location>
</feature>
<keyword evidence="2" id="KW-0472">Membrane</keyword>
<keyword evidence="2" id="KW-1133">Transmembrane helix</keyword>
<evidence type="ECO:0000256" key="1">
    <source>
        <dbReference type="SAM" id="MobiDB-lite"/>
    </source>
</evidence>
<keyword evidence="4" id="KW-1185">Reference proteome</keyword>
<evidence type="ECO:0000313" key="3">
    <source>
        <dbReference type="EnsemblMetazoa" id="G719.3:cds"/>
    </source>
</evidence>
<dbReference type="AlphaFoldDB" id="A0A8W8NX80"/>
<protein>
    <submittedName>
        <fullName evidence="3">Uncharacterized protein</fullName>
    </submittedName>
</protein>
<sequence>MSTITSLMLSPAMTKTSVRHGSLARLVTCEGFRKVTEIASTTCAFHQKPPLVPHFTMHVNGGRSSALSLMSDKKMGYLVFWLVTVALCCDYGFTQVLRPRQMRFRGPRRFPVGPGPVRFPRAPFPGSFPPMNRQRNFVPQPPPPRRQILFSNPANQLAPNLPTSSPFLTGSVSGTNFGTVNTQSSNLVSDSGVTVDVGNLDFGTVAEAVMTDMFRENARGGNSFTNSNGVNANTQTLTQGQTNSLLSSAIGGFQLDRVNVPQNSVPQNNVPQNSVPQNNQIPNNLNTNPGSQEPIGVGLRPIELLNNDRSLVENNRVSINFGAAPTQTLTTGNLVGSTGPQTRQNATSSLTLSPAFPGFAPLQLPELGDDSWFSYLKGLLDRTNPDLRIFSNSTGEGMFPIPQRITDVPRGTMPIYIKNFRSNPAYVPFRLPGQPYNMLIPFNRDNREMVYPYLPIYIPYPNVGVDVPEAGQRFVAYLPFQPDSYKASSEGAGVVFPQLSSAGSFPVYTDRRPVVGNLMQRLGR</sequence>
<dbReference type="Proteomes" id="UP000005408">
    <property type="component" value="Unassembled WGS sequence"/>
</dbReference>
<reference evidence="3" key="1">
    <citation type="submission" date="2022-08" db="UniProtKB">
        <authorList>
            <consortium name="EnsemblMetazoa"/>
        </authorList>
    </citation>
    <scope>IDENTIFICATION</scope>
    <source>
        <strain evidence="3">05x7-T-G4-1.051#20</strain>
    </source>
</reference>
<keyword evidence="2" id="KW-0812">Transmembrane</keyword>